<dbReference type="Proteomes" id="UP000195137">
    <property type="component" value="Unassembled WGS sequence"/>
</dbReference>
<dbReference type="RefSeq" id="WP_086636689.1">
    <property type="nucleotide sequence ID" value="NZ_MRZU01000003.1"/>
</dbReference>
<dbReference type="OrthoDB" id="372143at2157"/>
<sequence>MKFGVGMAIFWQEDYNLVRIIERLSDMGFKAIELYCEYPFLENWNDGDFKDEIEDIGNKIDECGLDVVTHATHYDVNISTWNDEVRSVAVGQVKKSVDAASLLGSDLVVVHPGYLPSKKFSREKTFRKMVESMKEVGRYSQDKGVSVGLENLKHSPKALCVEPDELVEAVDLIDMDNVGITFDIAHANSIPNMKPEQYLERVRDSVFHVHISDNRGDGMHYPIGVGNIDFKPILNGLLDMGFDGQITLEGWLPKWERKETLVQMSIEFLEDYLSEVRSSEVKSV</sequence>
<evidence type="ECO:0000313" key="3">
    <source>
        <dbReference type="Proteomes" id="UP000195137"/>
    </source>
</evidence>
<dbReference type="EMBL" id="MRZU01000003">
    <property type="protein sequence ID" value="OUJ18614.1"/>
    <property type="molecule type" value="Genomic_DNA"/>
</dbReference>
<gene>
    <name evidence="2" type="ORF">AMET1_0260</name>
</gene>
<keyword evidence="2" id="KW-0413">Isomerase</keyword>
<dbReference type="Gene3D" id="3.20.20.150">
    <property type="entry name" value="Divalent-metal-dependent TIM barrel enzymes"/>
    <property type="match status" value="1"/>
</dbReference>
<keyword evidence="3" id="KW-1185">Reference proteome</keyword>
<dbReference type="InterPro" id="IPR013022">
    <property type="entry name" value="Xyl_isomerase-like_TIM-brl"/>
</dbReference>
<proteinExistence type="predicted"/>
<comment type="caution">
    <text evidence="2">The sequence shown here is derived from an EMBL/GenBank/DDBJ whole genome shotgun (WGS) entry which is preliminary data.</text>
</comment>
<dbReference type="GO" id="GO:0008270">
    <property type="term" value="F:zinc ion binding"/>
    <property type="evidence" value="ECO:0007669"/>
    <property type="project" value="InterPro"/>
</dbReference>
<dbReference type="GO" id="GO:0016853">
    <property type="term" value="F:isomerase activity"/>
    <property type="evidence" value="ECO:0007669"/>
    <property type="project" value="UniProtKB-KW"/>
</dbReference>
<dbReference type="SUPFAM" id="SSF51658">
    <property type="entry name" value="Xylose isomerase-like"/>
    <property type="match status" value="1"/>
</dbReference>
<feature type="domain" description="Xylose isomerase-like TIM barrel" evidence="1">
    <location>
        <begin position="22"/>
        <end position="271"/>
    </location>
</feature>
<dbReference type="AlphaFoldDB" id="A0A1Y3GEJ8"/>
<organism evidence="2 3">
    <name type="scientific">Methanonatronarchaeum thermophilum</name>
    <dbReference type="NCBI Taxonomy" id="1927129"/>
    <lineage>
        <taxon>Archaea</taxon>
        <taxon>Methanobacteriati</taxon>
        <taxon>Methanobacteriota</taxon>
        <taxon>Methanonatronarchaeia</taxon>
        <taxon>Methanonatronarchaeales</taxon>
        <taxon>Methanonatronarchaeaceae</taxon>
        <taxon>Methanonatronarchaeum</taxon>
    </lineage>
</organism>
<dbReference type="SMART" id="SM00518">
    <property type="entry name" value="AP2Ec"/>
    <property type="match status" value="1"/>
</dbReference>
<dbReference type="InterPro" id="IPR001719">
    <property type="entry name" value="AP_endonuc_2"/>
</dbReference>
<protein>
    <submittedName>
        <fullName evidence="2">Sugar phosphate isomerase/epimerase</fullName>
    </submittedName>
</protein>
<accession>A0A1Y3GEJ8</accession>
<dbReference type="GO" id="GO:0003677">
    <property type="term" value="F:DNA binding"/>
    <property type="evidence" value="ECO:0007669"/>
    <property type="project" value="InterPro"/>
</dbReference>
<evidence type="ECO:0000259" key="1">
    <source>
        <dbReference type="Pfam" id="PF01261"/>
    </source>
</evidence>
<dbReference type="InterPro" id="IPR036237">
    <property type="entry name" value="Xyl_isomerase-like_sf"/>
</dbReference>
<dbReference type="PANTHER" id="PTHR12110">
    <property type="entry name" value="HYDROXYPYRUVATE ISOMERASE"/>
    <property type="match status" value="1"/>
</dbReference>
<evidence type="ECO:0000313" key="2">
    <source>
        <dbReference type="EMBL" id="OUJ18614.1"/>
    </source>
</evidence>
<dbReference type="Pfam" id="PF01261">
    <property type="entry name" value="AP_endonuc_2"/>
    <property type="match status" value="1"/>
</dbReference>
<reference evidence="2 3" key="1">
    <citation type="submission" date="2016-12" db="EMBL/GenBank/DDBJ databases">
        <title>Discovery of methanogenic haloarchaea.</title>
        <authorList>
            <person name="Sorokin D.Y."/>
            <person name="Makarova K.S."/>
            <person name="Abbas B."/>
            <person name="Ferrer M."/>
            <person name="Golyshin P.N."/>
        </authorList>
    </citation>
    <scope>NUCLEOTIDE SEQUENCE [LARGE SCALE GENOMIC DNA]</scope>
    <source>
        <strain evidence="2">AMET1</strain>
    </source>
</reference>
<dbReference type="GO" id="GO:0006281">
    <property type="term" value="P:DNA repair"/>
    <property type="evidence" value="ECO:0007669"/>
    <property type="project" value="InterPro"/>
</dbReference>
<dbReference type="PANTHER" id="PTHR12110:SF21">
    <property type="entry name" value="XYLOSE ISOMERASE-LIKE TIM BARREL DOMAIN-CONTAINING PROTEIN"/>
    <property type="match status" value="1"/>
</dbReference>
<name>A0A1Y3GEJ8_9EURY</name>
<dbReference type="InterPro" id="IPR050312">
    <property type="entry name" value="IolE/XylAMocC-like"/>
</dbReference>